<sequence>MVTHATPKRRGIRYEPANQRTTVPITVHQLDGTAVDTLLVLTPDELQMYAIQLEQAIEQRRKTQERAIA</sequence>
<dbReference type="AlphaFoldDB" id="A0A1Z1W9N9"/>
<dbReference type="Proteomes" id="UP000195880">
    <property type="component" value="Chromosome"/>
</dbReference>
<dbReference type="KEGG" id="salf:SMD44_02560"/>
<name>A0A1Z1W9N9_9ACTN</name>
<dbReference type="RefSeq" id="WP_087883890.1">
    <property type="nucleotide sequence ID" value="NZ_CP021748.1"/>
</dbReference>
<keyword evidence="2" id="KW-1185">Reference proteome</keyword>
<organism evidence="1 2">
    <name type="scientific">Streptomyces alboflavus</name>
    <dbReference type="NCBI Taxonomy" id="67267"/>
    <lineage>
        <taxon>Bacteria</taxon>
        <taxon>Bacillati</taxon>
        <taxon>Actinomycetota</taxon>
        <taxon>Actinomycetes</taxon>
        <taxon>Kitasatosporales</taxon>
        <taxon>Streptomycetaceae</taxon>
        <taxon>Streptomyces</taxon>
    </lineage>
</organism>
<proteinExistence type="predicted"/>
<gene>
    <name evidence="1" type="ORF">SMD44_02560</name>
</gene>
<evidence type="ECO:0000313" key="1">
    <source>
        <dbReference type="EMBL" id="ARX83146.1"/>
    </source>
</evidence>
<dbReference type="EMBL" id="CP021748">
    <property type="protein sequence ID" value="ARX83146.1"/>
    <property type="molecule type" value="Genomic_DNA"/>
</dbReference>
<accession>A0A1Z1W9N9</accession>
<protein>
    <submittedName>
        <fullName evidence="1">Uncharacterized protein</fullName>
    </submittedName>
</protein>
<evidence type="ECO:0000313" key="2">
    <source>
        <dbReference type="Proteomes" id="UP000195880"/>
    </source>
</evidence>
<reference evidence="1 2" key="1">
    <citation type="submission" date="2017-05" db="EMBL/GenBank/DDBJ databases">
        <title>Streptomyces alboflavus Genome sequencing and assembly.</title>
        <authorList>
            <person name="Wang Y."/>
            <person name="Du B."/>
            <person name="Ding Y."/>
            <person name="Liu H."/>
            <person name="Hou Q."/>
            <person name="Liu K."/>
            <person name="Wang C."/>
            <person name="Yao L."/>
        </authorList>
    </citation>
    <scope>NUCLEOTIDE SEQUENCE [LARGE SCALE GENOMIC DNA]</scope>
    <source>
        <strain evidence="1 2">MDJK44</strain>
    </source>
</reference>
<dbReference type="OrthoDB" id="4272309at2"/>